<sequence length="305" mass="33933">MVTAVLSPVTGKGKEKEETTVLSDVSISDSDSSSDSSDSSLISDSDSESEDDSFSDSDEEITQEYLNMLLERARQSTAAAEAEHNALQDENEEILTLDNTEHIPLPKLDPGLLPASYLQFGEGRGEAGVLVRDPEVEEAEKKSGERKNVAPPLPPPELTKSGKFLTKKEKKELKKQTAGPDWFDMAAPAEADLPRLHREYEALRLRNQLDPKRFYRKEEGEGKGLKGLPKYFSLGKIVATDSPFGQSSSDNLPRSQRKRTLVDELVDDAEAKRYAKKKFNELQSVRGAKGRNTLRAKQALRKPKW</sequence>
<dbReference type="PANTHER" id="PTHR21686">
    <property type="entry name" value="DEOXYNUCLEOTIDYLTRANSFERASE TERMINAL-INTERACTING PROTEIN 2"/>
    <property type="match status" value="1"/>
</dbReference>
<keyword evidence="6" id="KW-1185">Reference proteome</keyword>
<feature type="compositionally biased region" description="Acidic residues" evidence="3">
    <location>
        <begin position="45"/>
        <end position="61"/>
    </location>
</feature>
<dbReference type="GO" id="GO:0006396">
    <property type="term" value="P:RNA processing"/>
    <property type="evidence" value="ECO:0007669"/>
    <property type="project" value="TreeGrafter"/>
</dbReference>
<keyword evidence="2" id="KW-0539">Nucleus</keyword>
<feature type="compositionally biased region" description="Polar residues" evidence="3">
    <location>
        <begin position="243"/>
        <end position="254"/>
    </location>
</feature>
<name>A0AAD5VTR8_9AGAR</name>
<comment type="caution">
    <text evidence="5">The sequence shown here is derived from an EMBL/GenBank/DDBJ whole genome shotgun (WGS) entry which is preliminary data.</text>
</comment>
<evidence type="ECO:0000313" key="5">
    <source>
        <dbReference type="EMBL" id="KAJ3568575.1"/>
    </source>
</evidence>
<gene>
    <name evidence="5" type="ORF">NP233_g5622</name>
</gene>
<feature type="region of interest" description="Disordered" evidence="3">
    <location>
        <begin position="1"/>
        <end position="61"/>
    </location>
</feature>
<reference evidence="5" key="1">
    <citation type="submission" date="2022-07" db="EMBL/GenBank/DDBJ databases">
        <title>Genome Sequence of Leucocoprinus birnbaumii.</title>
        <authorList>
            <person name="Buettner E."/>
        </authorList>
    </citation>
    <scope>NUCLEOTIDE SEQUENCE</scope>
    <source>
        <strain evidence="5">VT141</strain>
    </source>
</reference>
<evidence type="ECO:0000259" key="4">
    <source>
        <dbReference type="Pfam" id="PF08698"/>
    </source>
</evidence>
<dbReference type="InterPro" id="IPR014810">
    <property type="entry name" value="Fcf2_C"/>
</dbReference>
<evidence type="ECO:0000256" key="2">
    <source>
        <dbReference type="ARBA" id="ARBA00023242"/>
    </source>
</evidence>
<feature type="domain" description="Fcf2 pre-rRNA processing C-terminal" evidence="4">
    <location>
        <begin position="174"/>
        <end position="278"/>
    </location>
</feature>
<dbReference type="AlphaFoldDB" id="A0AAD5VTR8"/>
<organism evidence="5 6">
    <name type="scientific">Leucocoprinus birnbaumii</name>
    <dbReference type="NCBI Taxonomy" id="56174"/>
    <lineage>
        <taxon>Eukaryota</taxon>
        <taxon>Fungi</taxon>
        <taxon>Dikarya</taxon>
        <taxon>Basidiomycota</taxon>
        <taxon>Agaricomycotina</taxon>
        <taxon>Agaricomycetes</taxon>
        <taxon>Agaricomycetidae</taxon>
        <taxon>Agaricales</taxon>
        <taxon>Agaricineae</taxon>
        <taxon>Agaricaceae</taxon>
        <taxon>Leucocoprinus</taxon>
    </lineage>
</organism>
<feature type="compositionally biased region" description="Low complexity" evidence="3">
    <location>
        <begin position="23"/>
        <end position="44"/>
    </location>
</feature>
<feature type="compositionally biased region" description="Basic residues" evidence="3">
    <location>
        <begin position="288"/>
        <end position="305"/>
    </location>
</feature>
<feature type="compositionally biased region" description="Basic and acidic residues" evidence="3">
    <location>
        <begin position="166"/>
        <end position="175"/>
    </location>
</feature>
<feature type="region of interest" description="Disordered" evidence="3">
    <location>
        <begin position="136"/>
        <end position="181"/>
    </location>
</feature>
<dbReference type="Proteomes" id="UP001213000">
    <property type="component" value="Unassembled WGS sequence"/>
</dbReference>
<evidence type="ECO:0000313" key="6">
    <source>
        <dbReference type="Proteomes" id="UP001213000"/>
    </source>
</evidence>
<dbReference type="GO" id="GO:0003723">
    <property type="term" value="F:RNA binding"/>
    <property type="evidence" value="ECO:0007669"/>
    <property type="project" value="TreeGrafter"/>
</dbReference>
<dbReference type="PANTHER" id="PTHR21686:SF12">
    <property type="entry name" value="DEOXYNUCLEOTIDYLTRANSFERASE TERMINAL-INTERACTING PROTEIN 2"/>
    <property type="match status" value="1"/>
</dbReference>
<dbReference type="EMBL" id="JANIEX010000337">
    <property type="protein sequence ID" value="KAJ3568575.1"/>
    <property type="molecule type" value="Genomic_DNA"/>
</dbReference>
<feature type="region of interest" description="Disordered" evidence="3">
    <location>
        <begin position="241"/>
        <end position="262"/>
    </location>
</feature>
<feature type="region of interest" description="Disordered" evidence="3">
    <location>
        <begin position="286"/>
        <end position="305"/>
    </location>
</feature>
<evidence type="ECO:0000256" key="1">
    <source>
        <dbReference type="ARBA" id="ARBA00004604"/>
    </source>
</evidence>
<proteinExistence type="predicted"/>
<accession>A0AAD5VTR8</accession>
<dbReference type="InterPro" id="IPR039883">
    <property type="entry name" value="Fcf2/DNTTIP2"/>
</dbReference>
<evidence type="ECO:0000256" key="3">
    <source>
        <dbReference type="SAM" id="MobiDB-lite"/>
    </source>
</evidence>
<dbReference type="GO" id="GO:0005730">
    <property type="term" value="C:nucleolus"/>
    <property type="evidence" value="ECO:0007669"/>
    <property type="project" value="UniProtKB-SubCell"/>
</dbReference>
<dbReference type="Pfam" id="PF08698">
    <property type="entry name" value="Fcf2"/>
    <property type="match status" value="1"/>
</dbReference>
<comment type="subcellular location">
    <subcellularLocation>
        <location evidence="1">Nucleus</location>
        <location evidence="1">Nucleolus</location>
    </subcellularLocation>
</comment>
<protein>
    <recommendedName>
        <fullName evidence="4">Fcf2 pre-rRNA processing C-terminal domain-containing protein</fullName>
    </recommendedName>
</protein>
<feature type="compositionally biased region" description="Basic and acidic residues" evidence="3">
    <location>
        <begin position="139"/>
        <end position="148"/>
    </location>
</feature>